<dbReference type="KEGG" id="fil:BN1229_v1_0585"/>
<dbReference type="AlphaFoldDB" id="A0A0D6JAY7"/>
<accession>A0A0D6JAY7</accession>
<dbReference type="GO" id="GO:0046872">
    <property type="term" value="F:metal ion binding"/>
    <property type="evidence" value="ECO:0007669"/>
    <property type="project" value="InterPro"/>
</dbReference>
<dbReference type="InterPro" id="IPR013651">
    <property type="entry name" value="ATP-grasp_RimK-type"/>
</dbReference>
<proteinExistence type="predicted"/>
<dbReference type="Gene3D" id="3.40.50.20">
    <property type="match status" value="1"/>
</dbReference>
<keyword evidence="5" id="KW-1185">Reference proteome</keyword>
<dbReference type="Proteomes" id="UP000033187">
    <property type="component" value="Chromosome 1"/>
</dbReference>
<dbReference type="InterPro" id="IPR011761">
    <property type="entry name" value="ATP-grasp"/>
</dbReference>
<keyword evidence="4" id="KW-0436">Ligase</keyword>
<dbReference type="Pfam" id="PF08443">
    <property type="entry name" value="RimK"/>
    <property type="match status" value="1"/>
</dbReference>
<dbReference type="PANTHER" id="PTHR21621">
    <property type="entry name" value="RIBOSOMAL PROTEIN S6 MODIFICATION PROTEIN"/>
    <property type="match status" value="1"/>
</dbReference>
<feature type="compositionally biased region" description="Low complexity" evidence="2">
    <location>
        <begin position="1"/>
        <end position="14"/>
    </location>
</feature>
<name>A0A0D6JAY7_9HYPH</name>
<keyword evidence="1" id="KW-0067">ATP-binding</keyword>
<dbReference type="KEGG" id="fiy:BN1229_v1_0587"/>
<feature type="domain" description="ATP-grasp" evidence="3">
    <location>
        <begin position="132"/>
        <end position="311"/>
    </location>
</feature>
<dbReference type="GO" id="GO:0005524">
    <property type="term" value="F:ATP binding"/>
    <property type="evidence" value="ECO:0007669"/>
    <property type="project" value="UniProtKB-UniRule"/>
</dbReference>
<dbReference type="PROSITE" id="PS50975">
    <property type="entry name" value="ATP_GRASP"/>
    <property type="match status" value="1"/>
</dbReference>
<keyword evidence="1" id="KW-0547">Nucleotide-binding</keyword>
<feature type="region of interest" description="Disordered" evidence="2">
    <location>
        <begin position="1"/>
        <end position="21"/>
    </location>
</feature>
<dbReference type="PANTHER" id="PTHR21621:SF0">
    <property type="entry name" value="BETA-CITRYLGLUTAMATE SYNTHASE B-RELATED"/>
    <property type="match status" value="1"/>
</dbReference>
<sequence length="320" mass="34777">MLESSPPISSTPASPDAPPVSENAPDVVIFVEENGGDWHAGRLARALELRGARTVTTTLRRCAFDTVSSTGLRIPGFDGTLPKGAFVRAISTGSLEEITFRLGILHALRESGVRVWNDARAIERSVDKSTTTFFFQRAGLPIPTTRTFEAIQRERYCHGLAPPLVSKPLFGSQGNGVRRLESWSDLPDAATVNGVYHLQEYLPPHRPDSFEDWRLFVSGGRLVAGMTRRSTQWVTNVHQGAEPTALKPDVRTAELAIAAAAAVGADYAGVDIMRTENDKLFLLEINSNPAWKGLQGVTDVDVAQCLADDFLAAVMPTLIK</sequence>
<evidence type="ECO:0000256" key="2">
    <source>
        <dbReference type="SAM" id="MobiDB-lite"/>
    </source>
</evidence>
<reference evidence="5" key="1">
    <citation type="submission" date="2015-02" db="EMBL/GenBank/DDBJ databases">
        <authorList>
            <person name="Chooi Y.-H."/>
        </authorList>
    </citation>
    <scope>NUCLEOTIDE SEQUENCE [LARGE SCALE GENOMIC DNA]</scope>
    <source>
        <strain evidence="5">strain Y</strain>
    </source>
</reference>
<dbReference type="SUPFAM" id="SSF56059">
    <property type="entry name" value="Glutathione synthetase ATP-binding domain-like"/>
    <property type="match status" value="1"/>
</dbReference>
<dbReference type="RefSeq" id="WP_082100991.1">
    <property type="nucleotide sequence ID" value="NZ_LN829118.1"/>
</dbReference>
<dbReference type="OrthoDB" id="9786585at2"/>
<evidence type="ECO:0000313" key="4">
    <source>
        <dbReference type="EMBL" id="CPR15968.1"/>
    </source>
</evidence>
<dbReference type="Gene3D" id="3.30.470.20">
    <property type="entry name" value="ATP-grasp fold, B domain"/>
    <property type="match status" value="1"/>
</dbReference>
<dbReference type="GO" id="GO:0005737">
    <property type="term" value="C:cytoplasm"/>
    <property type="evidence" value="ECO:0007669"/>
    <property type="project" value="TreeGrafter"/>
</dbReference>
<evidence type="ECO:0000256" key="1">
    <source>
        <dbReference type="PROSITE-ProRule" id="PRU00409"/>
    </source>
</evidence>
<evidence type="ECO:0000313" key="5">
    <source>
        <dbReference type="Proteomes" id="UP000033187"/>
    </source>
</evidence>
<organism evidence="4 5">
    <name type="scientific">Candidatus Filomicrobium marinum</name>
    <dbReference type="NCBI Taxonomy" id="1608628"/>
    <lineage>
        <taxon>Bacteria</taxon>
        <taxon>Pseudomonadati</taxon>
        <taxon>Pseudomonadota</taxon>
        <taxon>Alphaproteobacteria</taxon>
        <taxon>Hyphomicrobiales</taxon>
        <taxon>Hyphomicrobiaceae</taxon>
        <taxon>Filomicrobium</taxon>
    </lineage>
</organism>
<dbReference type="GO" id="GO:0016879">
    <property type="term" value="F:ligase activity, forming carbon-nitrogen bonds"/>
    <property type="evidence" value="ECO:0007669"/>
    <property type="project" value="TreeGrafter"/>
</dbReference>
<dbReference type="EMBL" id="LN829119">
    <property type="protein sequence ID" value="CPR15968.1"/>
    <property type="molecule type" value="Genomic_DNA"/>
</dbReference>
<gene>
    <name evidence="4" type="ORF">YBN1229_v1_0587</name>
</gene>
<protein>
    <submittedName>
        <fullName evidence="4">Alpha-L-glutamate ligase</fullName>
    </submittedName>
</protein>
<evidence type="ECO:0000259" key="3">
    <source>
        <dbReference type="PROSITE" id="PS50975"/>
    </source>
</evidence>